<dbReference type="AlphaFoldDB" id="A0A4R6JAJ1"/>
<reference evidence="1 2" key="1">
    <citation type="submission" date="2019-03" db="EMBL/GenBank/DDBJ databases">
        <title>Sequencing the genomes of 1000 actinobacteria strains.</title>
        <authorList>
            <person name="Klenk H.-P."/>
        </authorList>
    </citation>
    <scope>NUCLEOTIDE SEQUENCE [LARGE SCALE GENOMIC DNA]</scope>
    <source>
        <strain evidence="1 2">DSM 43805</strain>
    </source>
</reference>
<dbReference type="GO" id="GO:0032259">
    <property type="term" value="P:methylation"/>
    <property type="evidence" value="ECO:0007669"/>
    <property type="project" value="UniProtKB-KW"/>
</dbReference>
<keyword evidence="1" id="KW-0808">Transferase</keyword>
<dbReference type="GO" id="GO:0008168">
    <property type="term" value="F:methyltransferase activity"/>
    <property type="evidence" value="ECO:0007669"/>
    <property type="project" value="UniProtKB-KW"/>
</dbReference>
<proteinExistence type="predicted"/>
<dbReference type="Proteomes" id="UP000294901">
    <property type="component" value="Unassembled WGS sequence"/>
</dbReference>
<gene>
    <name evidence="1" type="ORF">C8E87_8185</name>
</gene>
<sequence length="263" mass="28912">MTEAFDTGRPHPARVYDYLLGGKDNFAADRAAAQQGVAANPNAITAPRQNRAFLQRTVRWLASRRGVRQFLDIGTGLPTRPNVHEVAQSVDPAARIVYADNDPIVLAHARALLAGSPEGRTEYIQADLREPGRILQAPELRDTLDLGQPVAVLLFAVLHFIEDDQDPYGIVKELMSALPGGSYLVVSHITADHDPESWGRFAQIMRGRGIPTRLRSHDEVGRFFDGLELVEPGVVPILSWRPDQEVPFTDAQVALYGGVGRKP</sequence>
<evidence type="ECO:0000313" key="2">
    <source>
        <dbReference type="Proteomes" id="UP000294901"/>
    </source>
</evidence>
<keyword evidence="2" id="KW-1185">Reference proteome</keyword>
<dbReference type="EMBL" id="SNWR01000002">
    <property type="protein sequence ID" value="TDO32713.1"/>
    <property type="molecule type" value="Genomic_DNA"/>
</dbReference>
<dbReference type="OrthoDB" id="4073278at2"/>
<organism evidence="1 2">
    <name type="scientific">Paractinoplanes brasiliensis</name>
    <dbReference type="NCBI Taxonomy" id="52695"/>
    <lineage>
        <taxon>Bacteria</taxon>
        <taxon>Bacillati</taxon>
        <taxon>Actinomycetota</taxon>
        <taxon>Actinomycetes</taxon>
        <taxon>Micromonosporales</taxon>
        <taxon>Micromonosporaceae</taxon>
        <taxon>Paractinoplanes</taxon>
    </lineage>
</organism>
<name>A0A4R6JAJ1_9ACTN</name>
<protein>
    <submittedName>
        <fullName evidence="1">S-adenosyl methyltransferase</fullName>
    </submittedName>
</protein>
<dbReference type="RefSeq" id="WP_133878649.1">
    <property type="nucleotide sequence ID" value="NZ_BOMD01000108.1"/>
</dbReference>
<keyword evidence="1" id="KW-0489">Methyltransferase</keyword>
<comment type="caution">
    <text evidence="1">The sequence shown here is derived from an EMBL/GenBank/DDBJ whole genome shotgun (WGS) entry which is preliminary data.</text>
</comment>
<dbReference type="InterPro" id="IPR029063">
    <property type="entry name" value="SAM-dependent_MTases_sf"/>
</dbReference>
<dbReference type="Pfam" id="PF04672">
    <property type="entry name" value="Methyltransf_19"/>
    <property type="match status" value="1"/>
</dbReference>
<accession>A0A4R6JAJ1</accession>
<evidence type="ECO:0000313" key="1">
    <source>
        <dbReference type="EMBL" id="TDO32713.1"/>
    </source>
</evidence>
<dbReference type="SUPFAM" id="SSF53335">
    <property type="entry name" value="S-adenosyl-L-methionine-dependent methyltransferases"/>
    <property type="match status" value="1"/>
</dbReference>
<dbReference type="PIRSF" id="PIRSF017393">
    <property type="entry name" value="MTase_SAV2177"/>
    <property type="match status" value="1"/>
</dbReference>
<dbReference type="InterPro" id="IPR006764">
    <property type="entry name" value="SAM_dep_MeTrfase_SAV2177_type"/>
</dbReference>
<dbReference type="CDD" id="cd02440">
    <property type="entry name" value="AdoMet_MTases"/>
    <property type="match status" value="1"/>
</dbReference>
<dbReference type="Gene3D" id="3.40.50.150">
    <property type="entry name" value="Vaccinia Virus protein VP39"/>
    <property type="match status" value="1"/>
</dbReference>